<dbReference type="Pfam" id="PF01636">
    <property type="entry name" value="APH"/>
    <property type="match status" value="1"/>
</dbReference>
<dbReference type="EMBL" id="JAASQR010000002">
    <property type="protein sequence ID" value="NIJ16605.1"/>
    <property type="molecule type" value="Genomic_DNA"/>
</dbReference>
<proteinExistence type="predicted"/>
<dbReference type="Gene3D" id="3.30.200.20">
    <property type="entry name" value="Phosphorylase Kinase, domain 1"/>
    <property type="match status" value="1"/>
</dbReference>
<dbReference type="AlphaFoldDB" id="A0A846MFF0"/>
<accession>A0A846MFF0</accession>
<evidence type="ECO:0000259" key="1">
    <source>
        <dbReference type="Pfam" id="PF01636"/>
    </source>
</evidence>
<dbReference type="SUPFAM" id="SSF56112">
    <property type="entry name" value="Protein kinase-like (PK-like)"/>
    <property type="match status" value="1"/>
</dbReference>
<name>A0A846MFF0_9SPHN</name>
<organism evidence="2 3">
    <name type="scientific">Sphingobium vermicomposti</name>
    <dbReference type="NCBI Taxonomy" id="529005"/>
    <lineage>
        <taxon>Bacteria</taxon>
        <taxon>Pseudomonadati</taxon>
        <taxon>Pseudomonadota</taxon>
        <taxon>Alphaproteobacteria</taxon>
        <taxon>Sphingomonadales</taxon>
        <taxon>Sphingomonadaceae</taxon>
        <taxon>Sphingobium</taxon>
    </lineage>
</organism>
<reference evidence="2 3" key="1">
    <citation type="submission" date="2020-03" db="EMBL/GenBank/DDBJ databases">
        <title>Genomic Encyclopedia of Type Strains, Phase IV (KMG-IV): sequencing the most valuable type-strain genomes for metagenomic binning, comparative biology and taxonomic classification.</title>
        <authorList>
            <person name="Goeker M."/>
        </authorList>
    </citation>
    <scope>NUCLEOTIDE SEQUENCE [LARGE SCALE GENOMIC DNA]</scope>
    <source>
        <strain evidence="2 3">DSM 21299</strain>
    </source>
</reference>
<dbReference type="Gene3D" id="3.90.1200.10">
    <property type="match status" value="1"/>
</dbReference>
<comment type="caution">
    <text evidence="2">The sequence shown here is derived from an EMBL/GenBank/DDBJ whole genome shotgun (WGS) entry which is preliminary data.</text>
</comment>
<dbReference type="Proteomes" id="UP000576821">
    <property type="component" value="Unassembled WGS sequence"/>
</dbReference>
<sequence>MVADMIPPADAPAFLARAGWEHAAILPLAGDASFRRYFRIVDGARRAVLMDAPPPHEDPRPFILVAEHLQGQGFATPHILARDLELGLVLIEDFGDLRVKEHLDEAPAEEVGVYMRAVDLLADLHRLPAASSLSPYDRAVYQREAGLLTEYYCPAVGLSVDGGAYARAWDAVLPIVEQSASPAVTVLRDYHAENIMLIDRPEARGLGLLDFQDALAGHPAYDLVSLLQDARRDVSPALETAMLDHYRAVASPPADFDAAYAVLGAQRNAKIIGIFTRLWKRDGKPRYLSFLPRMWGLLERDLAHPALAPVAEWFAANIPADMRHDALKDHVPA</sequence>
<evidence type="ECO:0000313" key="3">
    <source>
        <dbReference type="Proteomes" id="UP000576821"/>
    </source>
</evidence>
<keyword evidence="3" id="KW-1185">Reference proteome</keyword>
<feature type="domain" description="Aminoglycoside phosphotransferase" evidence="1">
    <location>
        <begin position="25"/>
        <end position="247"/>
    </location>
</feature>
<evidence type="ECO:0000313" key="2">
    <source>
        <dbReference type="EMBL" id="NIJ16605.1"/>
    </source>
</evidence>
<dbReference type="InterPro" id="IPR011009">
    <property type="entry name" value="Kinase-like_dom_sf"/>
</dbReference>
<protein>
    <recommendedName>
        <fullName evidence="1">Aminoglycoside phosphotransferase domain-containing protein</fullName>
    </recommendedName>
</protein>
<dbReference type="InterPro" id="IPR002575">
    <property type="entry name" value="Aminoglycoside_PTrfase"/>
</dbReference>
<gene>
    <name evidence="2" type="ORF">FHS54_001571</name>
</gene>